<feature type="domain" description="Phosphoribosyl-dephospho-CoA transferase MdcG N-terminal" evidence="4">
    <location>
        <begin position="6"/>
        <end position="76"/>
    </location>
</feature>
<keyword evidence="2" id="KW-0548">Nucleotidyltransferase</keyword>
<dbReference type="EMBL" id="JBJXCW010000013">
    <property type="protein sequence ID" value="MFN0298295.1"/>
    <property type="molecule type" value="Genomic_DNA"/>
</dbReference>
<proteinExistence type="predicted"/>
<evidence type="ECO:0000256" key="2">
    <source>
        <dbReference type="ARBA" id="ARBA00022695"/>
    </source>
</evidence>
<dbReference type="Pfam" id="PF20866">
    <property type="entry name" value="MdcG_N"/>
    <property type="match status" value="1"/>
</dbReference>
<dbReference type="NCBIfam" id="NF002332">
    <property type="entry name" value="PRK01293.1"/>
    <property type="match status" value="1"/>
</dbReference>
<evidence type="ECO:0000259" key="4">
    <source>
        <dbReference type="Pfam" id="PF20866"/>
    </source>
</evidence>
<accession>A0ABW9JUW5</accession>
<evidence type="ECO:0000313" key="5">
    <source>
        <dbReference type="EMBL" id="MFN0298295.1"/>
    </source>
</evidence>
<evidence type="ECO:0000259" key="3">
    <source>
        <dbReference type="Pfam" id="PF10620"/>
    </source>
</evidence>
<dbReference type="InterPro" id="IPR049180">
    <property type="entry name" value="MdcG_C"/>
</dbReference>
<organism evidence="5 6">
    <name type="scientific">Acinetobacter albensis</name>
    <dbReference type="NCBI Taxonomy" id="1673609"/>
    <lineage>
        <taxon>Bacteria</taxon>
        <taxon>Pseudomonadati</taxon>
        <taxon>Pseudomonadota</taxon>
        <taxon>Gammaproteobacteria</taxon>
        <taxon>Moraxellales</taxon>
        <taxon>Moraxellaceae</taxon>
        <taxon>Acinetobacter</taxon>
    </lineage>
</organism>
<keyword evidence="1" id="KW-0808">Transferase</keyword>
<dbReference type="RefSeq" id="WP_409140650.1">
    <property type="nucleotide sequence ID" value="NZ_JBJXCW010000013.1"/>
</dbReference>
<dbReference type="Proteomes" id="UP001632339">
    <property type="component" value="Unassembled WGS sequence"/>
</dbReference>
<feature type="domain" description="Phosphoribosyl-dephospho-CoA transferase MdcG C-terminal" evidence="3">
    <location>
        <begin position="87"/>
        <end position="197"/>
    </location>
</feature>
<reference evidence="5 6" key="1">
    <citation type="submission" date="2024-12" db="EMBL/GenBank/DDBJ databases">
        <title>C001-4G Acinetobacter sp. assembled genome.</title>
        <authorList>
            <person name="D'Arcy K."/>
            <person name="Kingdon A.D.H."/>
            <person name="Breen A."/>
            <person name="Mckeown C."/>
            <person name="Allman E."/>
            <person name="Sharma P."/>
            <person name="Mcleman A."/>
            <person name="Roberts A.P."/>
        </authorList>
    </citation>
    <scope>NUCLEOTIDE SEQUENCE [LARGE SCALE GENOMIC DNA]</scope>
    <source>
        <strain evidence="5 6">C1-4G</strain>
    </source>
</reference>
<dbReference type="Pfam" id="PF10620">
    <property type="entry name" value="MdcG"/>
    <property type="match status" value="1"/>
</dbReference>
<name>A0ABW9JUW5_9GAMM</name>
<evidence type="ECO:0000313" key="6">
    <source>
        <dbReference type="Proteomes" id="UP001632339"/>
    </source>
</evidence>
<dbReference type="NCBIfam" id="TIGR03135">
    <property type="entry name" value="malonate_mdcG"/>
    <property type="match status" value="1"/>
</dbReference>
<keyword evidence="6" id="KW-1185">Reference proteome</keyword>
<gene>
    <name evidence="5" type="ORF">ACKVE0_12280</name>
</gene>
<comment type="caution">
    <text evidence="5">The sequence shown here is derived from an EMBL/GenBank/DDBJ whole genome shotgun (WGS) entry which is preliminary data.</text>
</comment>
<sequence length="204" mass="22793">MKALQAHDLLWGMTVDQLDGSAPIWAIEAMQAGHPVVVRRAITDSAMVAVGIRGKARHQRYATQMPKAAIIRCVSPEQLVNIDLQAFPHLQQRLVGIANVMEYFAVQWGYAGSVGFELATGIRVVHAQSDIDLIMRMPNYVDKQLAYQMLIQLEETTEKVDVQLQTPHGGVALKEWARGSNKILLKSSHAAVLVENPWQEKEFR</sequence>
<protein>
    <submittedName>
        <fullName evidence="5">Malonate decarboxylase holo-ACP synthase</fullName>
    </submittedName>
</protein>
<dbReference type="InterPro" id="IPR017557">
    <property type="entry name" value="Holo-ACP_synthase"/>
</dbReference>
<evidence type="ECO:0000256" key="1">
    <source>
        <dbReference type="ARBA" id="ARBA00022679"/>
    </source>
</evidence>
<dbReference type="InterPro" id="IPR048903">
    <property type="entry name" value="MdcG_N"/>
</dbReference>